<dbReference type="SUPFAM" id="SSF53067">
    <property type="entry name" value="Actin-like ATPase domain"/>
    <property type="match status" value="1"/>
</dbReference>
<dbReference type="Gene3D" id="3.30.420.40">
    <property type="match status" value="2"/>
</dbReference>
<evidence type="ECO:0000313" key="3">
    <source>
        <dbReference type="Proteomes" id="UP000289440"/>
    </source>
</evidence>
<dbReference type="OrthoDB" id="9796533at2"/>
<sequence>MKQYKLATIDIGGTNTRFALIENDKIIKKIRFATNQFNYSETLDKVINLLKKYQIDSVALCIPGPADYKKGVIIDSPNLSGWHNINIKKYIKNKIAIKKIVFENDANAMALGNHYFYKNNELKNSVSQFFTISTGFGAGLIINNKIFTGANGYAQEIAFLPSSKNKTKKLHLNEYAAEHLISGTGISLRAKNKKLFLSAKEIFKKYKENDICRKIIDEGIDALARTLAMALAFVNPNLVIFGGSVALNNWWYVEKAIELAKKYVDPAHLLNLRIVKDPYGDDSALIGLSYLLKK</sequence>
<proteinExistence type="inferred from homology"/>
<dbReference type="InterPro" id="IPR043129">
    <property type="entry name" value="ATPase_NBD"/>
</dbReference>
<dbReference type="PANTHER" id="PTHR18964">
    <property type="entry name" value="ROK (REPRESSOR, ORF, KINASE) FAMILY"/>
    <property type="match status" value="1"/>
</dbReference>
<evidence type="ECO:0000256" key="1">
    <source>
        <dbReference type="ARBA" id="ARBA00006479"/>
    </source>
</evidence>
<dbReference type="RefSeq" id="WP_129719682.1">
    <property type="nucleotide sequence ID" value="NZ_LR214951.1"/>
</dbReference>
<organism evidence="2 3">
    <name type="scientific">Mesomycoplasma neurolyticum</name>
    <dbReference type="NCBI Taxonomy" id="2120"/>
    <lineage>
        <taxon>Bacteria</taxon>
        <taxon>Bacillati</taxon>
        <taxon>Mycoplasmatota</taxon>
        <taxon>Mycoplasmoidales</taxon>
        <taxon>Metamycoplasmataceae</taxon>
        <taxon>Mesomycoplasma</taxon>
    </lineage>
</organism>
<keyword evidence="3" id="KW-1185">Reference proteome</keyword>
<dbReference type="InterPro" id="IPR000600">
    <property type="entry name" value="ROK"/>
</dbReference>
<dbReference type="GO" id="GO:0009384">
    <property type="term" value="F:N-acylmannosamine kinase activity"/>
    <property type="evidence" value="ECO:0007669"/>
    <property type="project" value="UniProtKB-EC"/>
</dbReference>
<dbReference type="EC" id="2.7.1.60" evidence="2"/>
<dbReference type="Proteomes" id="UP000289440">
    <property type="component" value="Chromosome"/>
</dbReference>
<dbReference type="PANTHER" id="PTHR18964:SF149">
    <property type="entry name" value="BIFUNCTIONAL UDP-N-ACETYLGLUCOSAMINE 2-EPIMERASE_N-ACETYLMANNOSAMINE KINASE"/>
    <property type="match status" value="1"/>
</dbReference>
<dbReference type="Pfam" id="PF00480">
    <property type="entry name" value="ROK"/>
    <property type="match status" value="1"/>
</dbReference>
<reference evidence="2 3" key="1">
    <citation type="submission" date="2019-01" db="EMBL/GenBank/DDBJ databases">
        <authorList>
            <consortium name="Pathogen Informatics"/>
        </authorList>
    </citation>
    <scope>NUCLEOTIDE SEQUENCE [LARGE SCALE GENOMIC DNA]</scope>
    <source>
        <strain evidence="2 3">NCTC10166</strain>
    </source>
</reference>
<name>A0A449A4X3_9BACT</name>
<protein>
    <submittedName>
        <fullName evidence="2">ROK family sugar kinase</fullName>
        <ecNumber evidence="2">2.7.1.60</ecNumber>
    </submittedName>
</protein>
<dbReference type="KEGG" id="mnu:NCTC10166_00246"/>
<comment type="similarity">
    <text evidence="1">Belongs to the ROK (NagC/XylR) family.</text>
</comment>
<keyword evidence="2" id="KW-0808">Transferase</keyword>
<dbReference type="AlphaFoldDB" id="A0A449A4X3"/>
<accession>A0A449A4X3</accession>
<dbReference type="EMBL" id="LR214951">
    <property type="protein sequence ID" value="VEU59279.1"/>
    <property type="molecule type" value="Genomic_DNA"/>
</dbReference>
<dbReference type="CDD" id="cd23763">
    <property type="entry name" value="ASKHA_ATPase_ROK"/>
    <property type="match status" value="1"/>
</dbReference>
<gene>
    <name evidence="2" type="primary">suk</name>
    <name evidence="2" type="ORF">NCTC10166_00246</name>
</gene>
<evidence type="ECO:0000313" key="2">
    <source>
        <dbReference type="EMBL" id="VEU59279.1"/>
    </source>
</evidence>
<keyword evidence="2" id="KW-0418">Kinase</keyword>